<name>A0A8J2LZB4_9HEXA</name>
<dbReference type="Pfam" id="PF02824">
    <property type="entry name" value="TGS"/>
    <property type="match status" value="1"/>
</dbReference>
<comment type="caution">
    <text evidence="4">The sequence shown here is derived from an EMBL/GenBank/DDBJ whole genome shotgun (WGS) entry which is preliminary data.</text>
</comment>
<dbReference type="Proteomes" id="UP000708208">
    <property type="component" value="Unassembled WGS sequence"/>
</dbReference>
<dbReference type="OrthoDB" id="5870821at2759"/>
<dbReference type="PANTHER" id="PTHR11451:SF44">
    <property type="entry name" value="THREONINE--TRNA LIGASE, CHLOROPLASTIC_MITOCHONDRIAL 2"/>
    <property type="match status" value="1"/>
</dbReference>
<dbReference type="CDD" id="cd01667">
    <property type="entry name" value="TGS_ThrRS"/>
    <property type="match status" value="1"/>
</dbReference>
<dbReference type="InterPro" id="IPR004095">
    <property type="entry name" value="TGS"/>
</dbReference>
<organism evidence="4 5">
    <name type="scientific">Allacma fusca</name>
    <dbReference type="NCBI Taxonomy" id="39272"/>
    <lineage>
        <taxon>Eukaryota</taxon>
        <taxon>Metazoa</taxon>
        <taxon>Ecdysozoa</taxon>
        <taxon>Arthropoda</taxon>
        <taxon>Hexapoda</taxon>
        <taxon>Collembola</taxon>
        <taxon>Symphypleona</taxon>
        <taxon>Sminthuridae</taxon>
        <taxon>Allacma</taxon>
    </lineage>
</organism>
<accession>A0A8J2LZB4</accession>
<proteinExistence type="predicted"/>
<evidence type="ECO:0000313" key="4">
    <source>
        <dbReference type="EMBL" id="CAG7831410.1"/>
    </source>
</evidence>
<feature type="domain" description="TGS" evidence="3">
    <location>
        <begin position="91"/>
        <end position="157"/>
    </location>
</feature>
<sequence>MRFFKIIYDKCNVGVLRETKRGLRMHSRIGPTVEDVALIRHELFDGLSKERIYQRQKFPIPVINNASVRAKRTALFQEEKERQFNEVGRIEKIDVEFQGEPEGKVTLMMNKGISTPFHVAQHLSELHVKRSIVAETNGQLWDMNRPLEDNSKLRFLHMKMKDEDPFQVNRVFWRSCSMMLGYVAERAFQDHIYVELHSFPPPNVRSGSFIYDVDIKLKDWRPNSDEMRVFSGEFRKLVEAELQFERLEVHQDLASKIFEDNQYKKQQIPIIASGSPTGNTVIIYRIGDFVDISKGPLMSNTSQVSRATVASLIPLDTNISPTLYRFQGVALPADFLLNHFAWGLIENRGKKMNSAKIPGGSESANEQGTQNIDSNKRIEASG</sequence>
<evidence type="ECO:0000313" key="5">
    <source>
        <dbReference type="Proteomes" id="UP000708208"/>
    </source>
</evidence>
<dbReference type="GO" id="GO:0006435">
    <property type="term" value="P:threonyl-tRNA aminoacylation"/>
    <property type="evidence" value="ECO:0007669"/>
    <property type="project" value="TreeGrafter"/>
</dbReference>
<feature type="region of interest" description="Disordered" evidence="2">
    <location>
        <begin position="353"/>
        <end position="382"/>
    </location>
</feature>
<dbReference type="PANTHER" id="PTHR11451">
    <property type="entry name" value="THREONINE-TRNA LIGASE"/>
    <property type="match status" value="1"/>
</dbReference>
<dbReference type="AlphaFoldDB" id="A0A8J2LZB4"/>
<gene>
    <name evidence="4" type="ORF">AFUS01_LOCUS41156</name>
</gene>
<evidence type="ECO:0000259" key="3">
    <source>
        <dbReference type="PROSITE" id="PS51880"/>
    </source>
</evidence>
<feature type="compositionally biased region" description="Polar residues" evidence="2">
    <location>
        <begin position="362"/>
        <end position="373"/>
    </location>
</feature>
<dbReference type="PROSITE" id="PS51880">
    <property type="entry name" value="TGS"/>
    <property type="match status" value="1"/>
</dbReference>
<protein>
    <recommendedName>
        <fullName evidence="3">TGS domain-containing protein</fullName>
    </recommendedName>
</protein>
<evidence type="ECO:0000256" key="2">
    <source>
        <dbReference type="SAM" id="MobiDB-lite"/>
    </source>
</evidence>
<evidence type="ECO:0000256" key="1">
    <source>
        <dbReference type="ARBA" id="ARBA00022917"/>
    </source>
</evidence>
<dbReference type="EMBL" id="CAJVCH010560367">
    <property type="protein sequence ID" value="CAG7831410.1"/>
    <property type="molecule type" value="Genomic_DNA"/>
</dbReference>
<keyword evidence="1" id="KW-0648">Protein biosynthesis</keyword>
<keyword evidence="5" id="KW-1185">Reference proteome</keyword>
<dbReference type="GO" id="GO:0004829">
    <property type="term" value="F:threonine-tRNA ligase activity"/>
    <property type="evidence" value="ECO:0007669"/>
    <property type="project" value="TreeGrafter"/>
</dbReference>
<reference evidence="4" key="1">
    <citation type="submission" date="2021-06" db="EMBL/GenBank/DDBJ databases">
        <authorList>
            <person name="Hodson N. C."/>
            <person name="Mongue J. A."/>
            <person name="Jaron S. K."/>
        </authorList>
    </citation>
    <scope>NUCLEOTIDE SEQUENCE</scope>
</reference>
<dbReference type="GO" id="GO:0005739">
    <property type="term" value="C:mitochondrion"/>
    <property type="evidence" value="ECO:0007669"/>
    <property type="project" value="TreeGrafter"/>
</dbReference>